<keyword evidence="7" id="KW-0812">Transmembrane</keyword>
<dbReference type="PROSITE" id="PS51257">
    <property type="entry name" value="PROKAR_LIPOPROTEIN"/>
    <property type="match status" value="1"/>
</dbReference>
<feature type="transmembrane region" description="Helical" evidence="7">
    <location>
        <begin position="40"/>
        <end position="57"/>
    </location>
</feature>
<feature type="domain" description="RNA polymerase sigma factor 70 region 4 type 2" evidence="10">
    <location>
        <begin position="429"/>
        <end position="479"/>
    </location>
</feature>
<dbReference type="InterPro" id="IPR013325">
    <property type="entry name" value="RNA_pol_sigma_r2"/>
</dbReference>
<keyword evidence="6" id="KW-0804">Transcription</keyword>
<evidence type="ECO:0000313" key="12">
    <source>
        <dbReference type="Proteomes" id="UP001059597"/>
    </source>
</evidence>
<keyword evidence="7" id="KW-1133">Transmembrane helix</keyword>
<feature type="transmembrane region" description="Helical" evidence="7">
    <location>
        <begin position="150"/>
        <end position="172"/>
    </location>
</feature>
<evidence type="ECO:0000259" key="9">
    <source>
        <dbReference type="Pfam" id="PF04542"/>
    </source>
</evidence>
<dbReference type="SUPFAM" id="SSF88659">
    <property type="entry name" value="Sigma3 and sigma4 domains of RNA polymerase sigma factors"/>
    <property type="match status" value="1"/>
</dbReference>
<evidence type="ECO:0000259" key="8">
    <source>
        <dbReference type="Pfam" id="PF00892"/>
    </source>
</evidence>
<evidence type="ECO:0000256" key="1">
    <source>
        <dbReference type="ARBA" id="ARBA00007362"/>
    </source>
</evidence>
<accession>A0ABM7ZVY9</accession>
<dbReference type="SUPFAM" id="SSF54427">
    <property type="entry name" value="NTF2-like"/>
    <property type="match status" value="1"/>
</dbReference>
<comment type="similarity">
    <text evidence="1">Belongs to the EamA transporter family.</text>
</comment>
<reference evidence="11" key="1">
    <citation type="submission" date="2022-06" db="EMBL/GenBank/DDBJ databases">
        <title>Complete genome sequence of Streptomyces nigrescens HEK616.</title>
        <authorList>
            <person name="Asamizu S."/>
            <person name="Onaka H."/>
        </authorList>
    </citation>
    <scope>NUCLEOTIDE SEQUENCE</scope>
    <source>
        <strain evidence="11">HEK616</strain>
    </source>
</reference>
<dbReference type="InterPro" id="IPR014284">
    <property type="entry name" value="RNA_pol_sigma-70_dom"/>
</dbReference>
<dbReference type="Gene3D" id="1.10.10.10">
    <property type="entry name" value="Winged helix-like DNA-binding domain superfamily/Winged helix DNA-binding domain"/>
    <property type="match status" value="1"/>
</dbReference>
<protein>
    <submittedName>
        <fullName evidence="11">Uncharacterized protein</fullName>
    </submittedName>
</protein>
<dbReference type="SUPFAM" id="SSF103481">
    <property type="entry name" value="Multidrug resistance efflux transporter EmrE"/>
    <property type="match status" value="2"/>
</dbReference>
<keyword evidence="4" id="KW-0805">Transcription regulation</keyword>
<dbReference type="InterPro" id="IPR036388">
    <property type="entry name" value="WH-like_DNA-bd_sf"/>
</dbReference>
<dbReference type="InterPro" id="IPR014303">
    <property type="entry name" value="RNA_pol_sigma-70_ECF"/>
</dbReference>
<proteinExistence type="inferred from homology"/>
<dbReference type="Pfam" id="PF08281">
    <property type="entry name" value="Sigma70_r4_2"/>
    <property type="match status" value="1"/>
</dbReference>
<dbReference type="EMBL" id="AP026073">
    <property type="protein sequence ID" value="BDM70526.1"/>
    <property type="molecule type" value="Genomic_DNA"/>
</dbReference>
<dbReference type="InterPro" id="IPR007627">
    <property type="entry name" value="RNA_pol_sigma70_r2"/>
</dbReference>
<dbReference type="NCBIfam" id="TIGR02937">
    <property type="entry name" value="sigma70-ECF"/>
    <property type="match status" value="1"/>
</dbReference>
<evidence type="ECO:0000256" key="2">
    <source>
        <dbReference type="ARBA" id="ARBA00010641"/>
    </source>
</evidence>
<evidence type="ECO:0000313" key="11">
    <source>
        <dbReference type="EMBL" id="BDM70526.1"/>
    </source>
</evidence>
<evidence type="ECO:0000256" key="4">
    <source>
        <dbReference type="ARBA" id="ARBA00023015"/>
    </source>
</evidence>
<dbReference type="InterPro" id="IPR000620">
    <property type="entry name" value="EamA_dom"/>
</dbReference>
<dbReference type="SUPFAM" id="SSF88946">
    <property type="entry name" value="Sigma2 domain of RNA polymerase sigma factors"/>
    <property type="match status" value="1"/>
</dbReference>
<feature type="domain" description="EamA" evidence="8">
    <location>
        <begin position="8"/>
        <end position="140"/>
    </location>
</feature>
<evidence type="ECO:0000259" key="10">
    <source>
        <dbReference type="Pfam" id="PF08281"/>
    </source>
</evidence>
<keyword evidence="5" id="KW-0731">Sigma factor</keyword>
<dbReference type="InterPro" id="IPR013249">
    <property type="entry name" value="RNA_pol_sigma70_r4_t2"/>
</dbReference>
<dbReference type="CDD" id="cd06171">
    <property type="entry name" value="Sigma70_r4"/>
    <property type="match status" value="1"/>
</dbReference>
<evidence type="ECO:0000256" key="3">
    <source>
        <dbReference type="ARBA" id="ARBA00011344"/>
    </source>
</evidence>
<feature type="domain" description="RNA polymerase sigma-70 region 2" evidence="9">
    <location>
        <begin position="327"/>
        <end position="390"/>
    </location>
</feature>
<dbReference type="Gene3D" id="1.10.1740.10">
    <property type="match status" value="1"/>
</dbReference>
<dbReference type="InterPro" id="IPR013324">
    <property type="entry name" value="RNA_pol_sigma_r3/r4-like"/>
</dbReference>
<keyword evidence="12" id="KW-1185">Reference proteome</keyword>
<sequence length="611" mass="63797">MNRTPLHGALCAAFACFLVGGSFTANSLLGDYPWAGGQALRYGLAALILLALVGRRAGPPLRALTGRQWGRLALLAALGMLGFNLAILAAERTAEPAVPGVFVGCAPVVVAVLVPTLAGRRPSPAVVRGALLVAAGAWVVQGWGRTDAPGLFWSVAALCGEVGFAVLAVPVLPPLGPRLLSAVVSALAAVEATVVGAVTGGAGRLRMPDAVEAAALGWQAVIVTVVGFVCWYAGIQRIGVQRATLFSGLIPVFAALTAPLVGTGGYGPAQLGGSLLVGAGVVLGAGVRPRLARRGSGVARTGAFALDNGRVGGWDGRVRSDTATEVFEEYRPVLFGVAYRMLGRVADAEDVVQDAWLRWAGVERAEVREPRAFLVRITTRLAIDRLRQVQSRRESYVGPWLPEPLATDAAGSPPDGAERAVFAETVTLAVLVVMESLSPLERAVFVLREAFGYPYAEIGAVLDRSEAAVRQLAGRARRHVEEGSPRYEVDPEQQRDLTERFLAAAAGDDLAGLLSLLAADARLVGDSGGKAKAPLRIIESADKVARFLLGVAKSMPAGLEFTLCALNGGLAVLAHQDGVPDTVIQLGVQDGRIRTVYIVRNPDKLGALATR</sequence>
<organism evidence="11 12">
    <name type="scientific">Streptomyces nigrescens</name>
    <dbReference type="NCBI Taxonomy" id="1920"/>
    <lineage>
        <taxon>Bacteria</taxon>
        <taxon>Bacillati</taxon>
        <taxon>Actinomycetota</taxon>
        <taxon>Actinomycetes</taxon>
        <taxon>Kitasatosporales</taxon>
        <taxon>Streptomycetaceae</taxon>
        <taxon>Streptomyces</taxon>
    </lineage>
</organism>
<dbReference type="PANTHER" id="PTHR30173:SF36">
    <property type="entry name" value="ECF RNA POLYMERASE SIGMA FACTOR SIGJ"/>
    <property type="match status" value="1"/>
</dbReference>
<dbReference type="Pfam" id="PF00892">
    <property type="entry name" value="EamA"/>
    <property type="match status" value="1"/>
</dbReference>
<dbReference type="Proteomes" id="UP001059597">
    <property type="component" value="Chromosome"/>
</dbReference>
<keyword evidence="7" id="KW-0472">Membrane</keyword>
<gene>
    <name evidence="11" type="ORF">HEK616_40130</name>
</gene>
<dbReference type="Pfam" id="PF04542">
    <property type="entry name" value="Sigma70_r2"/>
    <property type="match status" value="1"/>
</dbReference>
<evidence type="ECO:0000256" key="5">
    <source>
        <dbReference type="ARBA" id="ARBA00023082"/>
    </source>
</evidence>
<feature type="transmembrane region" description="Helical" evidence="7">
    <location>
        <begin position="69"/>
        <end position="90"/>
    </location>
</feature>
<feature type="transmembrane region" description="Helical" evidence="7">
    <location>
        <begin position="125"/>
        <end position="144"/>
    </location>
</feature>
<comment type="similarity">
    <text evidence="2">Belongs to the sigma-70 factor family. ECF subfamily.</text>
</comment>
<feature type="transmembrane region" description="Helical" evidence="7">
    <location>
        <begin position="179"/>
        <end position="203"/>
    </location>
</feature>
<dbReference type="InterPro" id="IPR037185">
    <property type="entry name" value="EmrE-like"/>
</dbReference>
<dbReference type="NCBIfam" id="NF007214">
    <property type="entry name" value="PRK09636.1"/>
    <property type="match status" value="1"/>
</dbReference>
<dbReference type="NCBIfam" id="TIGR02957">
    <property type="entry name" value="SigX4"/>
    <property type="match status" value="1"/>
</dbReference>
<feature type="transmembrane region" description="Helical" evidence="7">
    <location>
        <begin position="215"/>
        <end position="233"/>
    </location>
</feature>
<dbReference type="PANTHER" id="PTHR30173">
    <property type="entry name" value="SIGMA 19 FACTOR"/>
    <property type="match status" value="1"/>
</dbReference>
<dbReference type="InterPro" id="IPR032710">
    <property type="entry name" value="NTF2-like_dom_sf"/>
</dbReference>
<feature type="transmembrane region" description="Helical" evidence="7">
    <location>
        <begin position="245"/>
        <end position="262"/>
    </location>
</feature>
<name>A0ABM7ZVY9_STRNI</name>
<dbReference type="InterPro" id="IPR052704">
    <property type="entry name" value="ECF_Sigma-70_Domain"/>
</dbReference>
<evidence type="ECO:0000256" key="6">
    <source>
        <dbReference type="ARBA" id="ARBA00023163"/>
    </source>
</evidence>
<feature type="transmembrane region" description="Helical" evidence="7">
    <location>
        <begin position="96"/>
        <end position="118"/>
    </location>
</feature>
<evidence type="ECO:0000256" key="7">
    <source>
        <dbReference type="SAM" id="Phobius"/>
    </source>
</evidence>
<comment type="subunit">
    <text evidence="3">Interacts transiently with the RNA polymerase catalytic core formed by RpoA, RpoB, RpoC and RpoZ (2 alpha, 1 beta, 1 beta' and 1 omega subunit) to form the RNA polymerase holoenzyme that can initiate transcription.</text>
</comment>